<evidence type="ECO:0000313" key="2">
    <source>
        <dbReference type="EMBL" id="NYE03458.1"/>
    </source>
</evidence>
<feature type="transmembrane region" description="Helical" evidence="1">
    <location>
        <begin position="78"/>
        <end position="96"/>
    </location>
</feature>
<comment type="caution">
    <text evidence="2">The sequence shown here is derived from an EMBL/GenBank/DDBJ whole genome shotgun (WGS) entry which is preliminary data.</text>
</comment>
<proteinExistence type="predicted"/>
<sequence>MNWVWEQFQTKGEWLFKFILLNLMWIVFTLLGGVIFGFFPATVSLFSVIRKWIKGEQDVNTAQHFITTYKNSFIQSNILGLIILATGVFLAVDLYVSQKMIGNLIIHLLLLFIILLFSLSVLFFFPTFVHYELNTFSYIRQTFFMIFIRPLYSLALIGIFCVIVTALYIFPVLTVFFAGPMMAYPMMWIGNKVFGALENHKQHTPKKMTYS</sequence>
<dbReference type="Proteomes" id="UP000548423">
    <property type="component" value="Unassembled WGS sequence"/>
</dbReference>
<name>A0A852T7D8_9BACI</name>
<feature type="transmembrane region" description="Helical" evidence="1">
    <location>
        <begin position="108"/>
        <end position="131"/>
    </location>
</feature>
<keyword evidence="1" id="KW-1133">Transmembrane helix</keyword>
<keyword evidence="1" id="KW-0812">Transmembrane</keyword>
<evidence type="ECO:0000313" key="3">
    <source>
        <dbReference type="Proteomes" id="UP000548423"/>
    </source>
</evidence>
<dbReference type="AlphaFoldDB" id="A0A852T7D8"/>
<feature type="transmembrane region" description="Helical" evidence="1">
    <location>
        <begin position="18"/>
        <end position="39"/>
    </location>
</feature>
<dbReference type="EMBL" id="JACCBX010000001">
    <property type="protein sequence ID" value="NYE03458.1"/>
    <property type="molecule type" value="Genomic_DNA"/>
</dbReference>
<protein>
    <submittedName>
        <fullName evidence="2">Membrane protein YesL</fullName>
    </submittedName>
</protein>
<feature type="transmembrane region" description="Helical" evidence="1">
    <location>
        <begin position="151"/>
        <end position="178"/>
    </location>
</feature>
<evidence type="ECO:0000256" key="1">
    <source>
        <dbReference type="SAM" id="Phobius"/>
    </source>
</evidence>
<reference evidence="3" key="1">
    <citation type="submission" date="2020-07" db="EMBL/GenBank/DDBJ databases">
        <authorList>
            <person name="Partida-Martinez L."/>
            <person name="Huntemann M."/>
            <person name="Clum A."/>
            <person name="Wang J."/>
            <person name="Palaniappan K."/>
            <person name="Ritter S."/>
            <person name="Chen I.-M."/>
            <person name="Stamatis D."/>
            <person name="Reddy T."/>
            <person name="O'Malley R."/>
            <person name="Daum C."/>
            <person name="Shapiro N."/>
            <person name="Ivanova N."/>
            <person name="Kyrpides N."/>
            <person name="Woyke T."/>
        </authorList>
    </citation>
    <scope>NUCLEOTIDE SEQUENCE [LARGE SCALE GENOMIC DNA]</scope>
    <source>
        <strain evidence="3">AT2.8</strain>
    </source>
</reference>
<keyword evidence="1" id="KW-0472">Membrane</keyword>
<reference evidence="3" key="2">
    <citation type="submission" date="2020-08" db="EMBL/GenBank/DDBJ databases">
        <title>The Agave Microbiome: Exploring the role of microbial communities in plant adaptations to desert environments.</title>
        <authorList>
            <person name="Partida-Martinez L.P."/>
        </authorList>
    </citation>
    <scope>NUCLEOTIDE SEQUENCE [LARGE SCALE GENOMIC DNA]</scope>
    <source>
        <strain evidence="3">AT2.8</strain>
    </source>
</reference>
<gene>
    <name evidence="2" type="ORF">F4694_000177</name>
</gene>
<organism evidence="2 3">
    <name type="scientific">Neobacillus niacini</name>
    <dbReference type="NCBI Taxonomy" id="86668"/>
    <lineage>
        <taxon>Bacteria</taxon>
        <taxon>Bacillati</taxon>
        <taxon>Bacillota</taxon>
        <taxon>Bacilli</taxon>
        <taxon>Bacillales</taxon>
        <taxon>Bacillaceae</taxon>
        <taxon>Neobacillus</taxon>
    </lineage>
</organism>
<dbReference type="InterPro" id="IPR006938">
    <property type="entry name" value="DUF624"/>
</dbReference>
<dbReference type="Pfam" id="PF04854">
    <property type="entry name" value="DUF624"/>
    <property type="match status" value="1"/>
</dbReference>
<accession>A0A852T7D8</accession>